<evidence type="ECO:0000256" key="2">
    <source>
        <dbReference type="SAM" id="Phobius"/>
    </source>
</evidence>
<feature type="transmembrane region" description="Helical" evidence="2">
    <location>
        <begin position="21"/>
        <end position="42"/>
    </location>
</feature>
<keyword evidence="2" id="KW-1133">Transmembrane helix</keyword>
<gene>
    <name evidence="3" type="ORF">AABB81_11650</name>
</gene>
<accession>A0ABU9L433</accession>
<feature type="coiled-coil region" evidence="1">
    <location>
        <begin position="42"/>
        <end position="76"/>
    </location>
</feature>
<dbReference type="Pfam" id="PF19578">
    <property type="entry name" value="DUF6090"/>
    <property type="match status" value="1"/>
</dbReference>
<sequence>MIKLFRKIRQNVIKENKASKYMLYAIGEIILVVIGILIALQINNWNEENNQSKKELALLVNLKKDLNTDIESLSREDSIFSKIGDITKNGINLFINAKNIEDIYSVSKLISVEWDDLKINRNTYNEMISSGNMYNIKNEMLQKHIIDYYLNAEADKYYIRQVVQEQSHLYVKTPEMNAYKFLISQLKNPLVDLNSIDTTWINNPKSPTYLAVITYLNRHQEYNIDYRSDVYNRNIIAAQKLVAKINDELENRN</sequence>
<protein>
    <submittedName>
        <fullName evidence="3">DUF6090 family protein</fullName>
    </submittedName>
</protein>
<name>A0ABU9L433_9FLAO</name>
<dbReference type="Proteomes" id="UP001474120">
    <property type="component" value="Unassembled WGS sequence"/>
</dbReference>
<keyword evidence="2" id="KW-0812">Transmembrane</keyword>
<evidence type="ECO:0000256" key="1">
    <source>
        <dbReference type="SAM" id="Coils"/>
    </source>
</evidence>
<organism evidence="3 4">
    <name type="scientific">Lutimonas vermicola</name>
    <dbReference type="NCBI Taxonomy" id="414288"/>
    <lineage>
        <taxon>Bacteria</taxon>
        <taxon>Pseudomonadati</taxon>
        <taxon>Bacteroidota</taxon>
        <taxon>Flavobacteriia</taxon>
        <taxon>Flavobacteriales</taxon>
        <taxon>Flavobacteriaceae</taxon>
        <taxon>Lutimonas</taxon>
    </lineage>
</organism>
<keyword evidence="4" id="KW-1185">Reference proteome</keyword>
<reference evidence="3 4" key="1">
    <citation type="submission" date="2024-04" db="EMBL/GenBank/DDBJ databases">
        <title>whole genome sequencing of Lutimonas vermicola strain IMCC1616.</title>
        <authorList>
            <person name="Bae S.S."/>
        </authorList>
    </citation>
    <scope>NUCLEOTIDE SEQUENCE [LARGE SCALE GENOMIC DNA]</scope>
    <source>
        <strain evidence="3 4">IMCC1616</strain>
    </source>
</reference>
<dbReference type="RefSeq" id="WP_342160700.1">
    <property type="nucleotide sequence ID" value="NZ_JBCDNA010000002.1"/>
</dbReference>
<evidence type="ECO:0000313" key="4">
    <source>
        <dbReference type="Proteomes" id="UP001474120"/>
    </source>
</evidence>
<dbReference type="EMBL" id="JBCDNA010000002">
    <property type="protein sequence ID" value="MEL4456555.1"/>
    <property type="molecule type" value="Genomic_DNA"/>
</dbReference>
<keyword evidence="2" id="KW-0472">Membrane</keyword>
<evidence type="ECO:0000313" key="3">
    <source>
        <dbReference type="EMBL" id="MEL4456555.1"/>
    </source>
</evidence>
<keyword evidence="1" id="KW-0175">Coiled coil</keyword>
<comment type="caution">
    <text evidence="3">The sequence shown here is derived from an EMBL/GenBank/DDBJ whole genome shotgun (WGS) entry which is preliminary data.</text>
</comment>
<dbReference type="InterPro" id="IPR045749">
    <property type="entry name" value="DUF6090"/>
</dbReference>
<proteinExistence type="predicted"/>